<dbReference type="PRINTS" id="PR02107">
    <property type="entry name" value="INOS145TPRIP"/>
</dbReference>
<reference evidence="8 9" key="1">
    <citation type="submission" date="2019-09" db="EMBL/GenBank/DDBJ databases">
        <title>Bird 10,000 Genomes (B10K) Project - Family phase.</title>
        <authorList>
            <person name="Zhang G."/>
        </authorList>
    </citation>
    <scope>NUCLEOTIDE SEQUENCE [LARGE SCALE GENOMIC DNA]</scope>
    <source>
        <strain evidence="8">B10K-DU-001-62</strain>
        <tissue evidence="8">Muscle</tissue>
    </source>
</reference>
<accession>A0A7K9T8F2</accession>
<dbReference type="AlphaFoldDB" id="A0A7K9T8F2"/>
<feature type="domain" description="Mab-21-like HhH/H2TH-like" evidence="7">
    <location>
        <begin position="283"/>
        <end position="337"/>
    </location>
</feature>
<dbReference type="PANTHER" id="PTHR10656">
    <property type="entry name" value="CELL FATE DETERMINING PROTEIN MAB21-RELATED"/>
    <property type="match status" value="1"/>
</dbReference>
<dbReference type="InterPro" id="IPR026250">
    <property type="entry name" value="ITPRIP-like"/>
</dbReference>
<dbReference type="EMBL" id="VWZX01008135">
    <property type="protein sequence ID" value="NXI44398.1"/>
    <property type="molecule type" value="Genomic_DNA"/>
</dbReference>
<comment type="similarity">
    <text evidence="2">Belongs to the ITPRIP family.</text>
</comment>
<comment type="caution">
    <text evidence="8">The sequence shown here is derived from an EMBL/GenBank/DDBJ whole genome shotgun (WGS) entry which is preliminary data.</text>
</comment>
<protein>
    <submittedName>
        <fullName evidence="8">IPIL1 protein</fullName>
    </submittedName>
</protein>
<evidence type="ECO:0000313" key="8">
    <source>
        <dbReference type="EMBL" id="NXI44398.1"/>
    </source>
</evidence>
<dbReference type="InterPro" id="IPR046906">
    <property type="entry name" value="Mab-21_HhH/H2TH-like"/>
</dbReference>
<evidence type="ECO:0000259" key="7">
    <source>
        <dbReference type="Pfam" id="PF20266"/>
    </source>
</evidence>
<keyword evidence="6" id="KW-0472">Membrane</keyword>
<dbReference type="OrthoDB" id="9390510at2759"/>
<evidence type="ECO:0000313" key="9">
    <source>
        <dbReference type="Proteomes" id="UP000566440"/>
    </source>
</evidence>
<organism evidence="8 9">
    <name type="scientific">Galbula dea</name>
    <dbReference type="NCBI Taxonomy" id="1109041"/>
    <lineage>
        <taxon>Eukaryota</taxon>
        <taxon>Metazoa</taxon>
        <taxon>Chordata</taxon>
        <taxon>Craniata</taxon>
        <taxon>Vertebrata</taxon>
        <taxon>Euteleostomi</taxon>
        <taxon>Archelosauria</taxon>
        <taxon>Archosauria</taxon>
        <taxon>Dinosauria</taxon>
        <taxon>Saurischia</taxon>
        <taxon>Theropoda</taxon>
        <taxon>Coelurosauria</taxon>
        <taxon>Aves</taxon>
        <taxon>Neognathae</taxon>
        <taxon>Neoaves</taxon>
        <taxon>Telluraves</taxon>
        <taxon>Coraciimorphae</taxon>
        <taxon>Piciformes</taxon>
        <taxon>Galbulidae</taxon>
        <taxon>Galbula</taxon>
    </lineage>
</organism>
<dbReference type="SMART" id="SM01265">
    <property type="entry name" value="Mab-21"/>
    <property type="match status" value="1"/>
</dbReference>
<evidence type="ECO:0000256" key="1">
    <source>
        <dbReference type="ARBA" id="ARBA00004479"/>
    </source>
</evidence>
<keyword evidence="5" id="KW-1133">Transmembrane helix</keyword>
<evidence type="ECO:0000256" key="6">
    <source>
        <dbReference type="ARBA" id="ARBA00023136"/>
    </source>
</evidence>
<sequence>RSPKADTKQEDEECDDERDLARVFPIRSRWPMQELFCRSRVVKEIVDNLLYVLQKHSSKSFLPVLQPAIGVGNAFEGWSPSYEDNTVYQLLVPLEPPRGHIFQLEMVTISKMLPKAFRVRVELELICTRENMLYMAHHPQKEPRRRKPWPSLLNTILCTGSYLDVLKIALWFQKLVRSTWMEVPQACFYEMKMLHSSRSCMLKLKDAWGEKFRVEMIFGVQRGNSDIFLCSQISEAIPTLSTIWSESYAVAEGKFFKHMARQVPRGNFHLKCLHLCIHKLACPLLSAHVVKTAVMHLLTTIPVAGWCGKELVLRMQDTMKYLQSCLEKKRLNHFFFGNEKMPKEIILPPAFQGAKPNNLFQHLELYPAARCEAMR</sequence>
<name>A0A7K9T8F2_9PICI</name>
<dbReference type="Gene3D" id="3.30.460.90">
    <property type="match status" value="1"/>
</dbReference>
<feature type="non-terminal residue" evidence="8">
    <location>
        <position position="1"/>
    </location>
</feature>
<evidence type="ECO:0000256" key="4">
    <source>
        <dbReference type="ARBA" id="ARBA00022729"/>
    </source>
</evidence>
<dbReference type="Pfam" id="PF20266">
    <property type="entry name" value="Mab-21_C"/>
    <property type="match status" value="1"/>
</dbReference>
<proteinExistence type="inferred from homology"/>
<keyword evidence="4" id="KW-0732">Signal</keyword>
<evidence type="ECO:0000256" key="5">
    <source>
        <dbReference type="ARBA" id="ARBA00022989"/>
    </source>
</evidence>
<feature type="non-terminal residue" evidence="8">
    <location>
        <position position="375"/>
    </location>
</feature>
<comment type="subcellular location">
    <subcellularLocation>
        <location evidence="1">Membrane</location>
        <topology evidence="1">Single-pass type I membrane protein</topology>
    </subcellularLocation>
</comment>
<keyword evidence="9" id="KW-1185">Reference proteome</keyword>
<keyword evidence="3" id="KW-0812">Transmembrane</keyword>
<gene>
    <name evidence="8" type="primary">Itpripl1_1</name>
    <name evidence="8" type="ORF">GALDEA_R03946</name>
</gene>
<dbReference type="GO" id="GO:0016020">
    <property type="term" value="C:membrane"/>
    <property type="evidence" value="ECO:0007669"/>
    <property type="project" value="UniProtKB-SubCell"/>
</dbReference>
<dbReference type="Proteomes" id="UP000566440">
    <property type="component" value="Unassembled WGS sequence"/>
</dbReference>
<evidence type="ECO:0000256" key="3">
    <source>
        <dbReference type="ARBA" id="ARBA00022692"/>
    </source>
</evidence>
<evidence type="ECO:0000256" key="2">
    <source>
        <dbReference type="ARBA" id="ARBA00005554"/>
    </source>
</evidence>
<dbReference type="InterPro" id="IPR024810">
    <property type="entry name" value="MAB21L/cGLR"/>
</dbReference>
<dbReference type="Gene3D" id="1.10.1410.40">
    <property type="match status" value="1"/>
</dbReference>
<dbReference type="PANTHER" id="PTHR10656:SF40">
    <property type="entry name" value="INOSITOL 1,4,5-TRISPHOSPHATE RECEPTOR-INTERACTING PROTEIN-LIKE 1"/>
    <property type="match status" value="1"/>
</dbReference>